<evidence type="ECO:0000256" key="1">
    <source>
        <dbReference type="ARBA" id="ARBA00004141"/>
    </source>
</evidence>
<dbReference type="NCBIfam" id="TIGR02866">
    <property type="entry name" value="CoxB"/>
    <property type="match status" value="1"/>
</dbReference>
<evidence type="ECO:0000256" key="15">
    <source>
        <dbReference type="RuleBase" id="RU004024"/>
    </source>
</evidence>
<comment type="cofactor">
    <cofactor evidence="15">
        <name>Cu cation</name>
        <dbReference type="ChEBI" id="CHEBI:23378"/>
    </cofactor>
    <text evidence="15">Binds a copper A center.</text>
</comment>
<comment type="function">
    <text evidence="12 15">Subunits I and II form the functional core of the enzyme complex. Electrons originating in cytochrome c are transferred via heme a and Cu(A) to the binuclear center formed by heme a3 and Cu(B).</text>
</comment>
<dbReference type="InterPro" id="IPR045187">
    <property type="entry name" value="CcO_II"/>
</dbReference>
<evidence type="ECO:0000256" key="10">
    <source>
        <dbReference type="ARBA" id="ARBA00023008"/>
    </source>
</evidence>
<evidence type="ECO:0000256" key="13">
    <source>
        <dbReference type="ARBA" id="ARBA00047816"/>
    </source>
</evidence>
<dbReference type="Proteomes" id="UP000652760">
    <property type="component" value="Unassembled WGS sequence"/>
</dbReference>
<evidence type="ECO:0000256" key="11">
    <source>
        <dbReference type="ARBA" id="ARBA00023136"/>
    </source>
</evidence>
<proteinExistence type="inferred from homology"/>
<keyword evidence="6 15" id="KW-0479">Metal-binding</keyword>
<evidence type="ECO:0000256" key="4">
    <source>
        <dbReference type="ARBA" id="ARBA00022660"/>
    </source>
</evidence>
<dbReference type="PANTHER" id="PTHR22888:SF9">
    <property type="entry name" value="CYTOCHROME C OXIDASE SUBUNIT 2"/>
    <property type="match status" value="1"/>
</dbReference>
<protein>
    <recommendedName>
        <fullName evidence="15">Cytochrome c oxidase subunit 2</fullName>
        <ecNumber evidence="15">7.1.1.9</ecNumber>
    </recommendedName>
</protein>
<dbReference type="EMBL" id="JAENHM010000073">
    <property type="protein sequence ID" value="MBK1841544.1"/>
    <property type="molecule type" value="Genomic_DNA"/>
</dbReference>
<evidence type="ECO:0000259" key="18">
    <source>
        <dbReference type="PROSITE" id="PS50999"/>
    </source>
</evidence>
<evidence type="ECO:0000256" key="16">
    <source>
        <dbReference type="SAM" id="Phobius"/>
    </source>
</evidence>
<keyword evidence="4 14" id="KW-0679">Respiratory chain</keyword>
<accession>A0ABS1FDR6</accession>
<dbReference type="PROSITE" id="PS50999">
    <property type="entry name" value="COX2_TM"/>
    <property type="match status" value="1"/>
</dbReference>
<comment type="subcellular location">
    <subcellularLocation>
        <location evidence="14">Cell membrane</location>
        <topology evidence="14">Multi-pass membrane protein</topology>
    </subcellularLocation>
    <subcellularLocation>
        <location evidence="1">Membrane</location>
        <topology evidence="1">Multi-pass membrane protein</topology>
    </subcellularLocation>
</comment>
<keyword evidence="10 15" id="KW-0186">Copper</keyword>
<dbReference type="InterPro" id="IPR034210">
    <property type="entry name" value="CcO_II_C"/>
</dbReference>
<dbReference type="PANTHER" id="PTHR22888">
    <property type="entry name" value="CYTOCHROME C OXIDASE, SUBUNIT II"/>
    <property type="match status" value="1"/>
</dbReference>
<keyword evidence="5 14" id="KW-0812">Transmembrane</keyword>
<dbReference type="PROSITE" id="PS00078">
    <property type="entry name" value="COX2"/>
    <property type="match status" value="1"/>
</dbReference>
<dbReference type="CDD" id="cd13912">
    <property type="entry name" value="CcO_II_C"/>
    <property type="match status" value="1"/>
</dbReference>
<dbReference type="Pfam" id="PF00116">
    <property type="entry name" value="COX2"/>
    <property type="match status" value="1"/>
</dbReference>
<keyword evidence="11 16" id="KW-0472">Membrane</keyword>
<dbReference type="InterPro" id="IPR008972">
    <property type="entry name" value="Cupredoxin"/>
</dbReference>
<evidence type="ECO:0000256" key="3">
    <source>
        <dbReference type="ARBA" id="ARBA00022448"/>
    </source>
</evidence>
<dbReference type="InterPro" id="IPR002429">
    <property type="entry name" value="CcO_II-like_C"/>
</dbReference>
<gene>
    <name evidence="19" type="primary">coxB</name>
    <name evidence="19" type="ORF">JHL17_29500</name>
</gene>
<name>A0ABS1FDR6_9PROT</name>
<keyword evidence="8 14" id="KW-0249">Electron transport</keyword>
<feature type="domain" description="Cytochrome oxidase subunit II transmembrane region profile" evidence="18">
    <location>
        <begin position="34"/>
        <end position="129"/>
    </location>
</feature>
<dbReference type="Pfam" id="PF02790">
    <property type="entry name" value="COX2_TM"/>
    <property type="match status" value="1"/>
</dbReference>
<dbReference type="Gene3D" id="1.10.287.90">
    <property type="match status" value="1"/>
</dbReference>
<dbReference type="SUPFAM" id="SSF49503">
    <property type="entry name" value="Cupredoxins"/>
    <property type="match status" value="1"/>
</dbReference>
<organism evidence="19 20">
    <name type="scientific">Azospirillum endophyticum</name>
    <dbReference type="NCBI Taxonomy" id="2800326"/>
    <lineage>
        <taxon>Bacteria</taxon>
        <taxon>Pseudomonadati</taxon>
        <taxon>Pseudomonadota</taxon>
        <taxon>Alphaproteobacteria</taxon>
        <taxon>Rhodospirillales</taxon>
        <taxon>Azospirillaceae</taxon>
        <taxon>Azospirillum</taxon>
    </lineage>
</organism>
<evidence type="ECO:0000256" key="12">
    <source>
        <dbReference type="ARBA" id="ARBA00024688"/>
    </source>
</evidence>
<dbReference type="RefSeq" id="WP_200198189.1">
    <property type="nucleotide sequence ID" value="NZ_JAENHM010000073.1"/>
</dbReference>
<evidence type="ECO:0000256" key="7">
    <source>
        <dbReference type="ARBA" id="ARBA00022967"/>
    </source>
</evidence>
<dbReference type="InterPro" id="IPR001505">
    <property type="entry name" value="Copper_CuA"/>
</dbReference>
<dbReference type="PROSITE" id="PS50857">
    <property type="entry name" value="COX2_CUA"/>
    <property type="match status" value="1"/>
</dbReference>
<evidence type="ECO:0000256" key="6">
    <source>
        <dbReference type="ARBA" id="ARBA00022723"/>
    </source>
</evidence>
<keyword evidence="20" id="KW-1185">Reference proteome</keyword>
<dbReference type="InterPro" id="IPR011759">
    <property type="entry name" value="Cyt_c_oxidase_su2_TM_dom"/>
</dbReference>
<keyword evidence="9 16" id="KW-1133">Transmembrane helix</keyword>
<evidence type="ECO:0000259" key="17">
    <source>
        <dbReference type="PROSITE" id="PS50857"/>
    </source>
</evidence>
<dbReference type="Gene3D" id="2.60.40.420">
    <property type="entry name" value="Cupredoxins - blue copper proteins"/>
    <property type="match status" value="1"/>
</dbReference>
<evidence type="ECO:0000256" key="9">
    <source>
        <dbReference type="ARBA" id="ARBA00022989"/>
    </source>
</evidence>
<evidence type="ECO:0000256" key="2">
    <source>
        <dbReference type="ARBA" id="ARBA00007866"/>
    </source>
</evidence>
<comment type="caution">
    <text evidence="19">The sequence shown here is derived from an EMBL/GenBank/DDBJ whole genome shotgun (WGS) entry which is preliminary data.</text>
</comment>
<evidence type="ECO:0000313" key="19">
    <source>
        <dbReference type="EMBL" id="MBK1841544.1"/>
    </source>
</evidence>
<evidence type="ECO:0000313" key="20">
    <source>
        <dbReference type="Proteomes" id="UP000652760"/>
    </source>
</evidence>
<feature type="transmembrane region" description="Helical" evidence="16">
    <location>
        <begin position="101"/>
        <end position="123"/>
    </location>
</feature>
<dbReference type="EC" id="7.1.1.9" evidence="15"/>
<feature type="domain" description="Cytochrome oxidase subunit II copper A binding" evidence="17">
    <location>
        <begin position="130"/>
        <end position="263"/>
    </location>
</feature>
<dbReference type="PRINTS" id="PR01166">
    <property type="entry name" value="CYCOXIDASEII"/>
</dbReference>
<keyword evidence="7" id="KW-1278">Translocase</keyword>
<evidence type="ECO:0000256" key="8">
    <source>
        <dbReference type="ARBA" id="ARBA00022982"/>
    </source>
</evidence>
<keyword evidence="3 14" id="KW-0813">Transport</keyword>
<comment type="similarity">
    <text evidence="2 14">Belongs to the cytochrome c oxidase subunit 2 family.</text>
</comment>
<evidence type="ECO:0000256" key="14">
    <source>
        <dbReference type="RuleBase" id="RU000456"/>
    </source>
</evidence>
<evidence type="ECO:0000256" key="5">
    <source>
        <dbReference type="ARBA" id="ARBA00022692"/>
    </source>
</evidence>
<feature type="transmembrane region" description="Helical" evidence="16">
    <location>
        <begin position="56"/>
        <end position="80"/>
    </location>
</feature>
<sequence length="287" mass="31432">MRRQSLYAAGLSAVLSMVGGLGVGGWATAALANEPRPWEMGMQPSASPVKHLMTSFNDLLTVIITLIVILVAGLLAYCAVRFNAKRNPVPSRTSHHTLLEVAWTVVPVIILIVVAVPSFKLLYAAERIPQADMTIKVTGHQWYWDYEYPDHGNITFSSYMIADADLKPGQRRLLEVDNRVVVPVNTTVRVLVTAGDVIHSWAVPAFGLKKDGVPGRINETWFKAEREGVYYGQCSEICGTNHGFMPIAVEAVSKEAFDAWVAKAKTAFAPKDGDRDVAQRPTGTLVE</sequence>
<reference evidence="20" key="1">
    <citation type="submission" date="2021-01" db="EMBL/GenBank/DDBJ databases">
        <title>Genome public.</title>
        <authorList>
            <person name="Liu C."/>
            <person name="Sun Q."/>
        </authorList>
    </citation>
    <scope>NUCLEOTIDE SEQUENCE [LARGE SCALE GENOMIC DNA]</scope>
    <source>
        <strain evidence="20">YIM B02556</strain>
    </source>
</reference>
<dbReference type="InterPro" id="IPR014222">
    <property type="entry name" value="Cyt_c_oxidase_su2"/>
</dbReference>
<comment type="catalytic activity">
    <reaction evidence="13 15">
        <text>4 Fe(II)-[cytochrome c] + O2 + 8 H(+)(in) = 4 Fe(III)-[cytochrome c] + 2 H2O + 4 H(+)(out)</text>
        <dbReference type="Rhea" id="RHEA:11436"/>
        <dbReference type="Rhea" id="RHEA-COMP:10350"/>
        <dbReference type="Rhea" id="RHEA-COMP:14399"/>
        <dbReference type="ChEBI" id="CHEBI:15377"/>
        <dbReference type="ChEBI" id="CHEBI:15378"/>
        <dbReference type="ChEBI" id="CHEBI:15379"/>
        <dbReference type="ChEBI" id="CHEBI:29033"/>
        <dbReference type="ChEBI" id="CHEBI:29034"/>
        <dbReference type="EC" id="7.1.1.9"/>
    </reaction>
</comment>
<dbReference type="InterPro" id="IPR036257">
    <property type="entry name" value="Cyt_c_oxidase_su2_TM_sf"/>
</dbReference>
<dbReference type="SUPFAM" id="SSF81464">
    <property type="entry name" value="Cytochrome c oxidase subunit II-like, transmembrane region"/>
    <property type="match status" value="1"/>
</dbReference>